<protein>
    <submittedName>
        <fullName evidence="3">FAR1 DNA-binding domain protein</fullName>
    </submittedName>
</protein>
<reference evidence="4" key="3">
    <citation type="submission" date="2015-04" db="UniProtKB">
        <authorList>
            <consortium name="EnsemblPlants"/>
        </authorList>
    </citation>
    <scope>IDENTIFICATION</scope>
    <source>
        <strain evidence="4">cv. Jemalong A17</strain>
    </source>
</reference>
<evidence type="ECO:0000259" key="2">
    <source>
        <dbReference type="Pfam" id="PF03101"/>
    </source>
</evidence>
<dbReference type="EnsemblPlants" id="AES94535">
    <property type="protein sequence ID" value="AES94535"/>
    <property type="gene ID" value="MTR_5g015480"/>
</dbReference>
<sequence length="261" mass="29580">MVETTHVEHDANLHHSSPPLGTDNVNITSNPMVEGVEKLVNDIVEQAKENIVSNVPHLEMEFESEALAYEFYNEYSRKCGFGIRREYANKSKKDGVLTSRIFMCSKEGRCGGDKRDYLTKEARAETRTGCLARMVISLVRKIGKYKVIDSVARHNHLLLPAEYVYMICSHRHISESQEQSPIAHDGIHAWNGSHSGYGSHALMANQTENASPHLPLREADNGSLHEIRILTMEVYMRLGSKCQSLFLLGDLYYILLITFWV</sequence>
<keyword evidence="5" id="KW-1185">Reference proteome</keyword>
<evidence type="ECO:0000313" key="4">
    <source>
        <dbReference type="EnsemblPlants" id="AES94535"/>
    </source>
</evidence>
<dbReference type="STRING" id="3880.G7K2I4"/>
<dbReference type="GO" id="GO:0003677">
    <property type="term" value="F:DNA binding"/>
    <property type="evidence" value="ECO:0007669"/>
    <property type="project" value="UniProtKB-KW"/>
</dbReference>
<evidence type="ECO:0000313" key="3">
    <source>
        <dbReference type="EMBL" id="AES94535.1"/>
    </source>
</evidence>
<reference evidence="3 5" key="1">
    <citation type="journal article" date="2011" name="Nature">
        <title>The Medicago genome provides insight into the evolution of rhizobial symbioses.</title>
        <authorList>
            <person name="Young N.D."/>
            <person name="Debelle F."/>
            <person name="Oldroyd G.E."/>
            <person name="Geurts R."/>
            <person name="Cannon S.B."/>
            <person name="Udvardi M.K."/>
            <person name="Benedito V.A."/>
            <person name="Mayer K.F."/>
            <person name="Gouzy J."/>
            <person name="Schoof H."/>
            <person name="Van de Peer Y."/>
            <person name="Proost S."/>
            <person name="Cook D.R."/>
            <person name="Meyers B.C."/>
            <person name="Spannagl M."/>
            <person name="Cheung F."/>
            <person name="De Mita S."/>
            <person name="Krishnakumar V."/>
            <person name="Gundlach H."/>
            <person name="Zhou S."/>
            <person name="Mudge J."/>
            <person name="Bharti A.K."/>
            <person name="Murray J.D."/>
            <person name="Naoumkina M.A."/>
            <person name="Rosen B."/>
            <person name="Silverstein K.A."/>
            <person name="Tang H."/>
            <person name="Rombauts S."/>
            <person name="Zhao P.X."/>
            <person name="Zhou P."/>
            <person name="Barbe V."/>
            <person name="Bardou P."/>
            <person name="Bechner M."/>
            <person name="Bellec A."/>
            <person name="Berger A."/>
            <person name="Berges H."/>
            <person name="Bidwell S."/>
            <person name="Bisseling T."/>
            <person name="Choisne N."/>
            <person name="Couloux A."/>
            <person name="Denny R."/>
            <person name="Deshpande S."/>
            <person name="Dai X."/>
            <person name="Doyle J.J."/>
            <person name="Dudez A.M."/>
            <person name="Farmer A.D."/>
            <person name="Fouteau S."/>
            <person name="Franken C."/>
            <person name="Gibelin C."/>
            <person name="Gish J."/>
            <person name="Goldstein S."/>
            <person name="Gonzalez A.J."/>
            <person name="Green P.J."/>
            <person name="Hallab A."/>
            <person name="Hartog M."/>
            <person name="Hua A."/>
            <person name="Humphray S.J."/>
            <person name="Jeong D.H."/>
            <person name="Jing Y."/>
            <person name="Jocker A."/>
            <person name="Kenton S.M."/>
            <person name="Kim D.J."/>
            <person name="Klee K."/>
            <person name="Lai H."/>
            <person name="Lang C."/>
            <person name="Lin S."/>
            <person name="Macmil S.L."/>
            <person name="Magdelenat G."/>
            <person name="Matthews L."/>
            <person name="McCorrison J."/>
            <person name="Monaghan E.L."/>
            <person name="Mun J.H."/>
            <person name="Najar F.Z."/>
            <person name="Nicholson C."/>
            <person name="Noirot C."/>
            <person name="O'Bleness M."/>
            <person name="Paule C.R."/>
            <person name="Poulain J."/>
            <person name="Prion F."/>
            <person name="Qin B."/>
            <person name="Qu C."/>
            <person name="Retzel E.F."/>
            <person name="Riddle C."/>
            <person name="Sallet E."/>
            <person name="Samain S."/>
            <person name="Samson N."/>
            <person name="Sanders I."/>
            <person name="Saurat O."/>
            <person name="Scarpelli C."/>
            <person name="Schiex T."/>
            <person name="Segurens B."/>
            <person name="Severin A.J."/>
            <person name="Sherrier D.J."/>
            <person name="Shi R."/>
            <person name="Sims S."/>
            <person name="Singer S.R."/>
            <person name="Sinharoy S."/>
            <person name="Sterck L."/>
            <person name="Viollet A."/>
            <person name="Wang B.B."/>
            <person name="Wang K."/>
            <person name="Wang M."/>
            <person name="Wang X."/>
            <person name="Warfsmann J."/>
            <person name="Weissenbach J."/>
            <person name="White D.D."/>
            <person name="White J.D."/>
            <person name="Wiley G.B."/>
            <person name="Wincker P."/>
            <person name="Xing Y."/>
            <person name="Yang L."/>
            <person name="Yao Z."/>
            <person name="Ying F."/>
            <person name="Zhai J."/>
            <person name="Zhou L."/>
            <person name="Zuber A."/>
            <person name="Denarie J."/>
            <person name="Dixon R.A."/>
            <person name="May G.D."/>
            <person name="Schwartz D.C."/>
            <person name="Rogers J."/>
            <person name="Quetier F."/>
            <person name="Town C.D."/>
            <person name="Roe B.A."/>
        </authorList>
    </citation>
    <scope>NUCLEOTIDE SEQUENCE [LARGE SCALE GENOMIC DNA]</scope>
    <source>
        <strain evidence="3">A17</strain>
        <strain evidence="4 5">cv. Jemalong A17</strain>
    </source>
</reference>
<name>G7K2I4_MEDTR</name>
<dbReference type="EMBL" id="CM001221">
    <property type="protein sequence ID" value="AES94535.1"/>
    <property type="molecule type" value="Genomic_DNA"/>
</dbReference>
<feature type="compositionally biased region" description="Basic and acidic residues" evidence="1">
    <location>
        <begin position="1"/>
        <end position="13"/>
    </location>
</feature>
<dbReference type="Proteomes" id="UP000002051">
    <property type="component" value="Chromosome 5"/>
</dbReference>
<dbReference type="InterPro" id="IPR004330">
    <property type="entry name" value="FAR1_DNA_bnd_dom"/>
</dbReference>
<dbReference type="PaxDb" id="3880-AES94535"/>
<evidence type="ECO:0000256" key="1">
    <source>
        <dbReference type="SAM" id="MobiDB-lite"/>
    </source>
</evidence>
<organism evidence="3 5">
    <name type="scientific">Medicago truncatula</name>
    <name type="common">Barrel medic</name>
    <name type="synonym">Medicago tribuloides</name>
    <dbReference type="NCBI Taxonomy" id="3880"/>
    <lineage>
        <taxon>Eukaryota</taxon>
        <taxon>Viridiplantae</taxon>
        <taxon>Streptophyta</taxon>
        <taxon>Embryophyta</taxon>
        <taxon>Tracheophyta</taxon>
        <taxon>Spermatophyta</taxon>
        <taxon>Magnoliopsida</taxon>
        <taxon>eudicotyledons</taxon>
        <taxon>Gunneridae</taxon>
        <taxon>Pentapetalae</taxon>
        <taxon>rosids</taxon>
        <taxon>fabids</taxon>
        <taxon>Fabales</taxon>
        <taxon>Fabaceae</taxon>
        <taxon>Papilionoideae</taxon>
        <taxon>50 kb inversion clade</taxon>
        <taxon>NPAAA clade</taxon>
        <taxon>Hologalegina</taxon>
        <taxon>IRL clade</taxon>
        <taxon>Trifolieae</taxon>
        <taxon>Medicago</taxon>
    </lineage>
</organism>
<reference evidence="3 5" key="2">
    <citation type="journal article" date="2014" name="BMC Genomics">
        <title>An improved genome release (version Mt4.0) for the model legume Medicago truncatula.</title>
        <authorList>
            <person name="Tang H."/>
            <person name="Krishnakumar V."/>
            <person name="Bidwell S."/>
            <person name="Rosen B."/>
            <person name="Chan A."/>
            <person name="Zhou S."/>
            <person name="Gentzbittel L."/>
            <person name="Childs K.L."/>
            <person name="Yandell M."/>
            <person name="Gundlach H."/>
            <person name="Mayer K.F."/>
            <person name="Schwartz D.C."/>
            <person name="Town C.D."/>
        </authorList>
    </citation>
    <scope>GENOME REANNOTATION</scope>
    <source>
        <strain evidence="4 5">cv. Jemalong A17</strain>
    </source>
</reference>
<gene>
    <name evidence="3" type="ordered locus">MTR_5g015480</name>
</gene>
<dbReference type="eggNOG" id="ENOG502QSMI">
    <property type="taxonomic scope" value="Eukaryota"/>
</dbReference>
<evidence type="ECO:0000313" key="5">
    <source>
        <dbReference type="Proteomes" id="UP000002051"/>
    </source>
</evidence>
<feature type="region of interest" description="Disordered" evidence="1">
    <location>
        <begin position="1"/>
        <end position="25"/>
    </location>
</feature>
<keyword evidence="3" id="KW-0238">DNA-binding</keyword>
<accession>G7K2I4</accession>
<dbReference type="AlphaFoldDB" id="G7K2I4"/>
<dbReference type="PANTHER" id="PTHR46328">
    <property type="entry name" value="FAR-RED IMPAIRED RESPONSIVE (FAR1) FAMILY PROTEIN-RELATED"/>
    <property type="match status" value="1"/>
</dbReference>
<feature type="domain" description="FAR1" evidence="2">
    <location>
        <begin position="70"/>
        <end position="159"/>
    </location>
</feature>
<dbReference type="PANTHER" id="PTHR46328:SF34">
    <property type="entry name" value="PROTEIN FAR1-RELATED SEQUENCE 5-LIKE"/>
    <property type="match status" value="1"/>
</dbReference>
<dbReference type="HOGENOM" id="CLU_1066974_0_0_1"/>
<proteinExistence type="predicted"/>
<dbReference type="Pfam" id="PF03101">
    <property type="entry name" value="FAR1"/>
    <property type="match status" value="1"/>
</dbReference>